<dbReference type="FunFam" id="3.30.420.40:FF:000191">
    <property type="entry name" value="Retrograde regulation protein 2"/>
    <property type="match status" value="1"/>
</dbReference>
<dbReference type="RefSeq" id="XP_018072819.1">
    <property type="nucleotide sequence ID" value="XM_018222389.1"/>
</dbReference>
<keyword evidence="4" id="KW-1185">Reference proteome</keyword>
<protein>
    <submittedName>
        <fullName evidence="3">Putative retrograde regulation protein 2</fullName>
    </submittedName>
</protein>
<dbReference type="FunCoup" id="A0A194XE92">
    <property type="interactions" value="264"/>
</dbReference>
<dbReference type="Gene3D" id="3.30.420.40">
    <property type="match status" value="1"/>
</dbReference>
<dbReference type="AlphaFoldDB" id="A0A194XE92"/>
<evidence type="ECO:0000313" key="4">
    <source>
        <dbReference type="Proteomes" id="UP000070700"/>
    </source>
</evidence>
<gene>
    <name evidence="3" type="ORF">LY89DRAFT_780534</name>
</gene>
<dbReference type="Proteomes" id="UP000070700">
    <property type="component" value="Unassembled WGS sequence"/>
</dbReference>
<dbReference type="SUPFAM" id="SSF53067">
    <property type="entry name" value="Actin-like ATPase domain"/>
    <property type="match status" value="2"/>
</dbReference>
<dbReference type="Pfam" id="PF02541">
    <property type="entry name" value="Ppx-GppA"/>
    <property type="match status" value="1"/>
</dbReference>
<dbReference type="PANTHER" id="PTHR30005">
    <property type="entry name" value="EXOPOLYPHOSPHATASE"/>
    <property type="match status" value="1"/>
</dbReference>
<name>A0A194XE92_MOLSC</name>
<feature type="domain" description="RTG2 C-terminal" evidence="2">
    <location>
        <begin position="393"/>
        <end position="544"/>
    </location>
</feature>
<dbReference type="GeneID" id="28832115"/>
<accession>A0A194XE92</accession>
<dbReference type="Pfam" id="PF23566">
    <property type="entry name" value="RTG2_C"/>
    <property type="match status" value="1"/>
</dbReference>
<evidence type="ECO:0000259" key="1">
    <source>
        <dbReference type="Pfam" id="PF02541"/>
    </source>
</evidence>
<dbReference type="GO" id="GO:0006357">
    <property type="term" value="P:regulation of transcription by RNA polymerase II"/>
    <property type="evidence" value="ECO:0007669"/>
    <property type="project" value="TreeGrafter"/>
</dbReference>
<evidence type="ECO:0000313" key="3">
    <source>
        <dbReference type="EMBL" id="KUJ18464.1"/>
    </source>
</evidence>
<sequence length="579" mass="62920">MADGMGTVITINNFATEMSQFNPDTESSHLYGLVDMGSNGIRFSISDLSPPRSRLLHCVYRERAGISLYDALHESTPDAKPFHFSKHTIDEVARTMGRFKGICNSYGVHKDHISVFATEAMRTSKNRDEMLRAIKESSGLTVDILSPGMESLFGAMGARSGFTNVNGLFMDLGGGSVQMTYVDSTADASYDVLAAEAATSMPFGAAKLTAALSTQDTAEAAKTELRASMKTTFQGLCQRFPRLREQADSHEGVTIYFCGGGFRGYGSLLMHTDPVQPYPIPAIGGYTAPGHRFIKWREMLHANNYEDGKIHGMSKRRREQFPAIATVVQSLVEAIPKIKEVTFCSGGNREGVLYMKLPSSVREQNPISLLPGGAPNQDHKVLDAVTSFMHSALPDGYPEVLSPELLLHIVKNVWQDAGNRDDANAARALHDPISGHTAGLPGTTHEMRAVLALILCSRWASDLGPVDQRVQQNLQALISPELSWWCDYVGTFVRFLATVVPVFPRSPQALGEAVKIRKCSTGHGLGKKGHKVGIKLELSVSSKCGLSAMALEGIFGKVGKGVSLGWKVEADVTLDELER</sequence>
<dbReference type="OrthoDB" id="2014654at2759"/>
<dbReference type="EMBL" id="KQ947412">
    <property type="protein sequence ID" value="KUJ18464.1"/>
    <property type="molecule type" value="Genomic_DNA"/>
</dbReference>
<proteinExistence type="predicted"/>
<dbReference type="InterPro" id="IPR057512">
    <property type="entry name" value="RTG2_C"/>
</dbReference>
<dbReference type="InterPro" id="IPR043129">
    <property type="entry name" value="ATPase_NBD"/>
</dbReference>
<dbReference type="Gene3D" id="3.30.420.150">
    <property type="entry name" value="Exopolyphosphatase. Domain 2"/>
    <property type="match status" value="1"/>
</dbReference>
<dbReference type="PANTHER" id="PTHR30005:SF0">
    <property type="entry name" value="RETROGRADE REGULATION PROTEIN 2"/>
    <property type="match status" value="1"/>
</dbReference>
<organism evidence="3 4">
    <name type="scientific">Mollisia scopiformis</name>
    <name type="common">Conifer needle endophyte fungus</name>
    <name type="synonym">Phialocephala scopiformis</name>
    <dbReference type="NCBI Taxonomy" id="149040"/>
    <lineage>
        <taxon>Eukaryota</taxon>
        <taxon>Fungi</taxon>
        <taxon>Dikarya</taxon>
        <taxon>Ascomycota</taxon>
        <taxon>Pezizomycotina</taxon>
        <taxon>Leotiomycetes</taxon>
        <taxon>Helotiales</taxon>
        <taxon>Mollisiaceae</taxon>
        <taxon>Mollisia</taxon>
    </lineage>
</organism>
<feature type="domain" description="Ppx/GppA phosphatase N-terminal" evidence="1">
    <location>
        <begin position="54"/>
        <end position="359"/>
    </location>
</feature>
<dbReference type="InParanoid" id="A0A194XE92"/>
<dbReference type="InterPro" id="IPR003695">
    <property type="entry name" value="Ppx_GppA_N"/>
</dbReference>
<evidence type="ECO:0000259" key="2">
    <source>
        <dbReference type="Pfam" id="PF23566"/>
    </source>
</evidence>
<dbReference type="KEGG" id="psco:LY89DRAFT_780534"/>
<reference evidence="3 4" key="1">
    <citation type="submission" date="2015-10" db="EMBL/GenBank/DDBJ databases">
        <title>Full genome of DAOMC 229536 Phialocephala scopiformis, a fungal endophyte of spruce producing the potent anti-insectan compound rugulosin.</title>
        <authorList>
            <consortium name="DOE Joint Genome Institute"/>
            <person name="Walker A.K."/>
            <person name="Frasz S.L."/>
            <person name="Seifert K.A."/>
            <person name="Miller J.D."/>
            <person name="Mondo S.J."/>
            <person name="Labutti K."/>
            <person name="Lipzen A."/>
            <person name="Dockter R."/>
            <person name="Kennedy M."/>
            <person name="Grigoriev I.V."/>
            <person name="Spatafora J.W."/>
        </authorList>
    </citation>
    <scope>NUCLEOTIDE SEQUENCE [LARGE SCALE GENOMIC DNA]</scope>
    <source>
        <strain evidence="3 4">CBS 120377</strain>
    </source>
</reference>
<dbReference type="InterPro" id="IPR050273">
    <property type="entry name" value="GppA/Ppx_hydrolase"/>
</dbReference>